<accession>A0A1I3SFZ1</accession>
<dbReference type="GeneID" id="14208571"/>
<keyword evidence="1" id="KW-0812">Transmembrane</keyword>
<reference evidence="2 3" key="1">
    <citation type="submission" date="2016-10" db="EMBL/GenBank/DDBJ databases">
        <authorList>
            <person name="de Groot N.N."/>
        </authorList>
    </citation>
    <scope>NUCLEOTIDE SEQUENCE [LARGE SCALE GENOMIC DNA]</scope>
    <source>
        <strain evidence="2 3">SP2</strain>
    </source>
</reference>
<feature type="transmembrane region" description="Helical" evidence="1">
    <location>
        <begin position="256"/>
        <end position="275"/>
    </location>
</feature>
<evidence type="ECO:0000313" key="3">
    <source>
        <dbReference type="Proteomes" id="UP000182829"/>
    </source>
</evidence>
<feature type="transmembrane region" description="Helical" evidence="1">
    <location>
        <begin position="134"/>
        <end position="153"/>
    </location>
</feature>
<proteinExistence type="predicted"/>
<dbReference type="AlphaFoldDB" id="A0A1I3SFZ1"/>
<evidence type="ECO:0000256" key="1">
    <source>
        <dbReference type="SAM" id="Phobius"/>
    </source>
</evidence>
<dbReference type="OrthoDB" id="86287at2157"/>
<sequence>MSATLQIARAEVTGAVRSRALWIVTAVLGLFVITRLWLYGDLLAGTTYPFLSTFDTFAEFVPLLVIILGYRAIVGERDSGRIRLLLGQPGRRRDIVTGKYVGRAATLLAVVLAVALLLSAFVVAQFGTDGPTEIVGGLVVLVLYTFAWLGVTVGVSSTFASETRVIGILIGLYALCVVLWDTLVISLVSLVVTGQTETGVDPLAGRFATLEEPTWFLYANRLNPLHAFDGARYYVPDLLDIAFVGGTTTALHAPNMFGLGVLLAWATVPVLVGYWQFQRADLDWYGLL</sequence>
<keyword evidence="1" id="KW-1133">Transmembrane helix</keyword>
<dbReference type="OMA" id="WFLYANR"/>
<dbReference type="GO" id="GO:0005886">
    <property type="term" value="C:plasma membrane"/>
    <property type="evidence" value="ECO:0007669"/>
    <property type="project" value="UniProtKB-SubCell"/>
</dbReference>
<feature type="transmembrane region" description="Helical" evidence="1">
    <location>
        <begin position="20"/>
        <end position="38"/>
    </location>
</feature>
<dbReference type="PANTHER" id="PTHR43471">
    <property type="entry name" value="ABC TRANSPORTER PERMEASE"/>
    <property type="match status" value="1"/>
</dbReference>
<evidence type="ECO:0000313" key="2">
    <source>
        <dbReference type="EMBL" id="SFJ57704.1"/>
    </source>
</evidence>
<dbReference type="EMBL" id="FORO01000041">
    <property type="protein sequence ID" value="SFJ57704.1"/>
    <property type="molecule type" value="Genomic_DNA"/>
</dbReference>
<name>A0A1I3SFZ1_9EURY</name>
<dbReference type="Pfam" id="PF12679">
    <property type="entry name" value="ABC2_membrane_2"/>
    <property type="match status" value="1"/>
</dbReference>
<dbReference type="GO" id="GO:0140359">
    <property type="term" value="F:ABC-type transporter activity"/>
    <property type="evidence" value="ECO:0007669"/>
    <property type="project" value="InterPro"/>
</dbReference>
<dbReference type="Proteomes" id="UP000182829">
    <property type="component" value="Unassembled WGS sequence"/>
</dbReference>
<feature type="transmembrane region" description="Helical" evidence="1">
    <location>
        <begin position="50"/>
        <end position="73"/>
    </location>
</feature>
<feature type="transmembrane region" description="Helical" evidence="1">
    <location>
        <begin position="165"/>
        <end position="192"/>
    </location>
</feature>
<feature type="transmembrane region" description="Helical" evidence="1">
    <location>
        <begin position="100"/>
        <end position="122"/>
    </location>
</feature>
<keyword evidence="1" id="KW-0472">Membrane</keyword>
<organism evidence="2 3">
    <name type="scientific">Natronobacterium gregoryi</name>
    <dbReference type="NCBI Taxonomy" id="44930"/>
    <lineage>
        <taxon>Archaea</taxon>
        <taxon>Methanobacteriati</taxon>
        <taxon>Methanobacteriota</taxon>
        <taxon>Stenosarchaea group</taxon>
        <taxon>Halobacteria</taxon>
        <taxon>Halobacteriales</taxon>
        <taxon>Natrialbaceae</taxon>
        <taxon>Natronobacterium</taxon>
    </lineage>
</organism>
<protein>
    <submittedName>
        <fullName evidence="2">ABC-2 type transport system permease protein</fullName>
    </submittedName>
</protein>
<dbReference type="RefSeq" id="WP_005577091.1">
    <property type="nucleotide sequence ID" value="NZ_FORO01000041.1"/>
</dbReference>
<gene>
    <name evidence="2" type="ORF">SAMN05443661_14127</name>
</gene>